<reference evidence="8 9" key="1">
    <citation type="submission" date="2024-06" db="EMBL/GenBank/DDBJ databases">
        <title>A chromosome-level genome assembly of beet webworm, Loxostege sticticalis.</title>
        <authorList>
            <person name="Zhang Y."/>
        </authorList>
    </citation>
    <scope>NUCLEOTIDE SEQUENCE [LARGE SCALE GENOMIC DNA]</scope>
    <source>
        <strain evidence="8">AQ026</strain>
        <tissue evidence="8">Whole body</tissue>
    </source>
</reference>
<evidence type="ECO:0000313" key="9">
    <source>
        <dbReference type="Proteomes" id="UP001549920"/>
    </source>
</evidence>
<organism evidence="8 9">
    <name type="scientific">Loxostege sticticalis</name>
    <name type="common">Beet webworm moth</name>
    <dbReference type="NCBI Taxonomy" id="481309"/>
    <lineage>
        <taxon>Eukaryota</taxon>
        <taxon>Metazoa</taxon>
        <taxon>Ecdysozoa</taxon>
        <taxon>Arthropoda</taxon>
        <taxon>Hexapoda</taxon>
        <taxon>Insecta</taxon>
        <taxon>Pterygota</taxon>
        <taxon>Neoptera</taxon>
        <taxon>Endopterygota</taxon>
        <taxon>Lepidoptera</taxon>
        <taxon>Glossata</taxon>
        <taxon>Ditrysia</taxon>
        <taxon>Pyraloidea</taxon>
        <taxon>Crambidae</taxon>
        <taxon>Pyraustinae</taxon>
        <taxon>Loxostege</taxon>
    </lineage>
</organism>
<evidence type="ECO:0000256" key="1">
    <source>
        <dbReference type="ARBA" id="ARBA00005964"/>
    </source>
</evidence>
<dbReference type="InterPro" id="IPR029058">
    <property type="entry name" value="AB_hydrolase_fold"/>
</dbReference>
<dbReference type="InterPro" id="IPR019819">
    <property type="entry name" value="Carboxylesterase_B_CS"/>
</dbReference>
<evidence type="ECO:0000313" key="8">
    <source>
        <dbReference type="EMBL" id="KAL0872111.1"/>
    </source>
</evidence>
<keyword evidence="4" id="KW-1015">Disulfide bond</keyword>
<dbReference type="PANTHER" id="PTHR43142:SF1">
    <property type="entry name" value="CARBOXYLIC ESTER HYDROLASE"/>
    <property type="match status" value="1"/>
</dbReference>
<evidence type="ECO:0000256" key="3">
    <source>
        <dbReference type="ARBA" id="ARBA00022801"/>
    </source>
</evidence>
<comment type="similarity">
    <text evidence="1 6">Belongs to the type-B carboxylesterase/lipase family.</text>
</comment>
<evidence type="ECO:0000256" key="2">
    <source>
        <dbReference type="ARBA" id="ARBA00022487"/>
    </source>
</evidence>
<evidence type="ECO:0000256" key="5">
    <source>
        <dbReference type="ARBA" id="ARBA00023180"/>
    </source>
</evidence>
<dbReference type="EC" id="3.1.1.-" evidence="6"/>
<accession>A0ABR3HP38</accession>
<protein>
    <recommendedName>
        <fullName evidence="6">Carboxylic ester hydrolase</fullName>
        <ecNumber evidence="6">3.1.1.-</ecNumber>
    </recommendedName>
</protein>
<dbReference type="EMBL" id="JBEUOH010000016">
    <property type="protein sequence ID" value="KAL0872111.1"/>
    <property type="molecule type" value="Genomic_DNA"/>
</dbReference>
<dbReference type="PROSITE" id="PS00941">
    <property type="entry name" value="CARBOXYLESTERASE_B_2"/>
    <property type="match status" value="1"/>
</dbReference>
<dbReference type="PROSITE" id="PS00122">
    <property type="entry name" value="CARBOXYLESTERASE_B_1"/>
    <property type="match status" value="1"/>
</dbReference>
<name>A0ABR3HP38_LOXSC</name>
<keyword evidence="9" id="KW-1185">Reference proteome</keyword>
<gene>
    <name evidence="8" type="ORF">ABMA27_004531</name>
</gene>
<dbReference type="Proteomes" id="UP001549920">
    <property type="component" value="Unassembled WGS sequence"/>
</dbReference>
<sequence length="543" mass="60673">MATVKVSQGILKGGKSQTENGFVYYEFLGVPYAKPPIGVLRFKKPQPPESWENERDATRCNQNNISCQADMATFTSVGSEDCLYLNVFTPQIPNSKSTLLPVIVFIHGGGFVFGNGTIKSVHGPDFLIEQNIVVVTINYRLGVFGFLSLDIPEASGNMGLKDQVQALEWVRDNIRTFGGDKDNVTVLGLSAGAASIEYLILSPLAKGLFHKAILQSGSALNHWAINFKAVELTKKLVQKLDYQGSLRDSKAIHHYLLTVPTSDLMSAATQLFIENYTLGRLFFGFVPTIEQDFGNGEAFLTESPYKLLKEGNFNKVPVIKGFCNKDGCLTSATNPEALTILKETKNFSKFLTDNDDFKDVYSSIFTSTYLGNVISEDEIQDRIEDFFGDLDFVSGVWIAGKIMSSKVPVYMYQFTYESKPNPFRNQFGLTDKQGAVHGDDVYFVMKNDDITNNDEIDVLVRKRMVKMVANFSKTGEPVPTTCDIIPVSWPKFSEASPKYLSISKDLRINTDYEPKKMGLFGEIYEKLYNKKQGKHSIIIHSRL</sequence>
<feature type="domain" description="Carboxylesterase type B" evidence="7">
    <location>
        <begin position="3"/>
        <end position="516"/>
    </location>
</feature>
<comment type="caution">
    <text evidence="8">The sequence shown here is derived from an EMBL/GenBank/DDBJ whole genome shotgun (WGS) entry which is preliminary data.</text>
</comment>
<dbReference type="Pfam" id="PF00135">
    <property type="entry name" value="COesterase"/>
    <property type="match status" value="1"/>
</dbReference>
<dbReference type="Gene3D" id="3.40.50.1820">
    <property type="entry name" value="alpha/beta hydrolase"/>
    <property type="match status" value="1"/>
</dbReference>
<proteinExistence type="inferred from homology"/>
<dbReference type="InterPro" id="IPR002018">
    <property type="entry name" value="CarbesteraseB"/>
</dbReference>
<dbReference type="SUPFAM" id="SSF53474">
    <property type="entry name" value="alpha/beta-Hydrolases"/>
    <property type="match status" value="1"/>
</dbReference>
<evidence type="ECO:0000256" key="6">
    <source>
        <dbReference type="RuleBase" id="RU361235"/>
    </source>
</evidence>
<dbReference type="InterPro" id="IPR019826">
    <property type="entry name" value="Carboxylesterase_B_AS"/>
</dbReference>
<dbReference type="PANTHER" id="PTHR43142">
    <property type="entry name" value="CARBOXYLIC ESTER HYDROLASE"/>
    <property type="match status" value="1"/>
</dbReference>
<keyword evidence="2" id="KW-0719">Serine esterase</keyword>
<evidence type="ECO:0000256" key="4">
    <source>
        <dbReference type="ARBA" id="ARBA00023157"/>
    </source>
</evidence>
<keyword evidence="3 6" id="KW-0378">Hydrolase</keyword>
<evidence type="ECO:0000259" key="7">
    <source>
        <dbReference type="Pfam" id="PF00135"/>
    </source>
</evidence>
<keyword evidence="5" id="KW-0325">Glycoprotein</keyword>